<dbReference type="PANTHER" id="PTHR48106:SF13">
    <property type="entry name" value="QUINONE OXIDOREDUCTASE-RELATED"/>
    <property type="match status" value="1"/>
</dbReference>
<evidence type="ECO:0000256" key="1">
    <source>
        <dbReference type="ARBA" id="ARBA00022857"/>
    </source>
</evidence>
<keyword evidence="2" id="KW-0560">Oxidoreductase</keyword>
<dbReference type="Pfam" id="PF00107">
    <property type="entry name" value="ADH_zinc_N"/>
    <property type="match status" value="1"/>
</dbReference>
<name>G8Y683_PICSO</name>
<keyword evidence="8" id="KW-1185">Reference proteome</keyword>
<dbReference type="Proteomes" id="UP000005222">
    <property type="component" value="Chromosome K"/>
</dbReference>
<dbReference type="eggNOG" id="KOG1197">
    <property type="taxonomic scope" value="Eukaryota"/>
</dbReference>
<dbReference type="FunFam" id="3.40.50.720:FF:000053">
    <property type="entry name" value="Quinone oxidoreductase 1"/>
    <property type="match status" value="1"/>
</dbReference>
<evidence type="ECO:0000259" key="5">
    <source>
        <dbReference type="SMART" id="SM00829"/>
    </source>
</evidence>
<dbReference type="GO" id="GO:0070402">
    <property type="term" value="F:NADPH binding"/>
    <property type="evidence" value="ECO:0007669"/>
    <property type="project" value="TreeGrafter"/>
</dbReference>
<dbReference type="InterPro" id="IPR011032">
    <property type="entry name" value="GroES-like_sf"/>
</dbReference>
<dbReference type="PANTHER" id="PTHR48106">
    <property type="entry name" value="QUINONE OXIDOREDUCTASE PIG3-RELATED"/>
    <property type="match status" value="1"/>
</dbReference>
<dbReference type="SUPFAM" id="SSF51735">
    <property type="entry name" value="NAD(P)-binding Rossmann-fold domains"/>
    <property type="match status" value="1"/>
</dbReference>
<evidence type="ECO:0000313" key="8">
    <source>
        <dbReference type="Proteomes" id="UP000005222"/>
    </source>
</evidence>
<dbReference type="GO" id="GO:0005829">
    <property type="term" value="C:cytosol"/>
    <property type="evidence" value="ECO:0007669"/>
    <property type="project" value="TreeGrafter"/>
</dbReference>
<dbReference type="EMBL" id="FO082048">
    <property type="protein sequence ID" value="CCE85144.1"/>
    <property type="molecule type" value="Genomic_DNA"/>
</dbReference>
<dbReference type="Gene3D" id="3.90.180.10">
    <property type="entry name" value="Medium-chain alcohol dehydrogenases, catalytic domain"/>
    <property type="match status" value="1"/>
</dbReference>
<dbReference type="InterPro" id="IPR020843">
    <property type="entry name" value="ER"/>
</dbReference>
<dbReference type="SUPFAM" id="SSF50129">
    <property type="entry name" value="GroES-like"/>
    <property type="match status" value="1"/>
</dbReference>
<evidence type="ECO:0000256" key="2">
    <source>
        <dbReference type="ARBA" id="ARBA00023002"/>
    </source>
</evidence>
<dbReference type="CDD" id="cd05286">
    <property type="entry name" value="QOR2"/>
    <property type="match status" value="1"/>
</dbReference>
<dbReference type="EMBL" id="FO082049">
    <property type="protein sequence ID" value="CCE84113.1"/>
    <property type="molecule type" value="Genomic_DNA"/>
</dbReference>
<proteinExistence type="predicted"/>
<reference evidence="8" key="2">
    <citation type="journal article" date="2012" name="G3 (Bethesda)">
        <title>Pichia sorbitophila, an interspecies yeast hybrid reveals early steps of genome resolution following polyploidization.</title>
        <authorList>
            <person name="Leh Louis V."/>
            <person name="Despons L."/>
            <person name="Friedrich A."/>
            <person name="Martin T."/>
            <person name="Durrens P."/>
            <person name="Casaregola S."/>
            <person name="Neuveglise C."/>
            <person name="Fairhead C."/>
            <person name="Marck C."/>
            <person name="Cruz J.A."/>
            <person name="Straub M.L."/>
            <person name="Kugler V."/>
            <person name="Sacerdot C."/>
            <person name="Uzunov Z."/>
            <person name="Thierry A."/>
            <person name="Weiss S."/>
            <person name="Bleykasten C."/>
            <person name="De Montigny J."/>
            <person name="Jacques N."/>
            <person name="Jung P."/>
            <person name="Lemaire M."/>
            <person name="Mallet S."/>
            <person name="Morel G."/>
            <person name="Richard G.F."/>
            <person name="Sarkar A."/>
            <person name="Savel G."/>
            <person name="Schacherer J."/>
            <person name="Seret M.L."/>
            <person name="Talla E."/>
            <person name="Samson G."/>
            <person name="Jubin C."/>
            <person name="Poulain J."/>
            <person name="Vacherie B."/>
            <person name="Barbe V."/>
            <person name="Pelletier E."/>
            <person name="Sherman D.J."/>
            <person name="Westhof E."/>
            <person name="Weissenbach J."/>
            <person name="Baret P.V."/>
            <person name="Wincker P."/>
            <person name="Gaillardin C."/>
            <person name="Dujon B."/>
            <person name="Souciet J.L."/>
        </authorList>
    </citation>
    <scope>NUCLEOTIDE SEQUENCE [LARGE SCALE GENOMIC DNA]</scope>
    <source>
        <strain evidence="8">ATCC MYA-4447 / BCRC 22081 / CBS 7064 / NBRC 10061 / NRRL Y-12695</strain>
    </source>
</reference>
<dbReference type="OrthoDB" id="48317at2759"/>
<dbReference type="HOGENOM" id="CLU_026673_3_1_1"/>
<organism evidence="7 8">
    <name type="scientific">Pichia sorbitophila (strain ATCC MYA-4447 / BCRC 22081 / CBS 7064 / NBRC 10061 / NRRL Y-12695)</name>
    <name type="common">Hybrid yeast</name>
    <dbReference type="NCBI Taxonomy" id="559304"/>
    <lineage>
        <taxon>Eukaryota</taxon>
        <taxon>Fungi</taxon>
        <taxon>Dikarya</taxon>
        <taxon>Ascomycota</taxon>
        <taxon>Saccharomycotina</taxon>
        <taxon>Pichiomycetes</taxon>
        <taxon>Debaryomycetaceae</taxon>
        <taxon>Millerozyma</taxon>
    </lineage>
</organism>
<protein>
    <recommendedName>
        <fullName evidence="4">Probable quinone oxidoreductase</fullName>
    </recommendedName>
    <alternativeName>
        <fullName evidence="3">NADPH:quinone reductase</fullName>
    </alternativeName>
</protein>
<keyword evidence="1" id="KW-0521">NADP</keyword>
<evidence type="ECO:0000256" key="4">
    <source>
        <dbReference type="ARBA" id="ARBA00070796"/>
    </source>
</evidence>
<dbReference type="STRING" id="559304.G8Y683"/>
<dbReference type="InterPro" id="IPR036291">
    <property type="entry name" value="NAD(P)-bd_dom_sf"/>
</dbReference>
<dbReference type="Proteomes" id="UP000005222">
    <property type="component" value="Chromosome L"/>
</dbReference>
<dbReference type="GO" id="GO:0003960">
    <property type="term" value="F:quinone reductase (NADPH) activity"/>
    <property type="evidence" value="ECO:0007669"/>
    <property type="project" value="InterPro"/>
</dbReference>
<dbReference type="InterPro" id="IPR013154">
    <property type="entry name" value="ADH-like_N"/>
</dbReference>
<feature type="domain" description="Enoyl reductase (ER)" evidence="5">
    <location>
        <begin position="19"/>
        <end position="334"/>
    </location>
</feature>
<dbReference type="GO" id="GO:0035925">
    <property type="term" value="F:mRNA 3'-UTR AU-rich region binding"/>
    <property type="evidence" value="ECO:0007669"/>
    <property type="project" value="TreeGrafter"/>
</dbReference>
<dbReference type="InParanoid" id="G8Y683"/>
<evidence type="ECO:0000313" key="7">
    <source>
        <dbReference type="EMBL" id="CCE85144.1"/>
    </source>
</evidence>
<accession>G8Y683</accession>
<dbReference type="AlphaFoldDB" id="G8Y683"/>
<dbReference type="InterPro" id="IPR013149">
    <property type="entry name" value="ADH-like_C"/>
</dbReference>
<gene>
    <name evidence="7" type="primary">Piso0_004716</name>
    <name evidence="6" type="ORF">GNLVRS01_PISO0K23000g</name>
    <name evidence="7" type="ORF">GNLVRS01_PISO0L23001g</name>
</gene>
<dbReference type="Pfam" id="PF08240">
    <property type="entry name" value="ADH_N"/>
    <property type="match status" value="1"/>
</dbReference>
<dbReference type="Gene3D" id="3.40.50.720">
    <property type="entry name" value="NAD(P)-binding Rossmann-like Domain"/>
    <property type="match status" value="1"/>
</dbReference>
<dbReference type="FunCoup" id="G8Y683">
    <property type="interactions" value="1021"/>
</dbReference>
<evidence type="ECO:0000313" key="6">
    <source>
        <dbReference type="EMBL" id="CCE84113.1"/>
    </source>
</evidence>
<evidence type="ECO:0000256" key="3">
    <source>
        <dbReference type="ARBA" id="ARBA00043088"/>
    </source>
</evidence>
<dbReference type="SMART" id="SM00829">
    <property type="entry name" value="PKS_ER"/>
    <property type="match status" value="1"/>
</dbReference>
<sequence length="338" mass="37025">MTSIQSKLQKVILIEETSESFDVLQYADFPRPEISSPTDVIIKNKYSGINFIEAYFRKGIYPSKKPYVLGREAAGEIVEVGENVKDYTVGDKVAYISNGGTFAQFTKVDSSAAHILKLKNDASDESLKVYGSALISGLTALTFVDHAYKPEKGDNILVWAAAGSVGRYLVQLISSRGANVIAVASTDEKLNIAKKLGAKYLINSSKDNVSEKVAEFTKGKGVQCSFDSIGKDTFETSLEALAVKGTFVSFGNASGVVPPFSLQRLTQKNLKVLRPQLFPYLSDEGSWEKYSQKLSELIENKSIDIEITKEYPLSDYKIAAAELEGRKTTGKLVLKIPQ</sequence>
<dbReference type="InterPro" id="IPR047618">
    <property type="entry name" value="QOR-like"/>
</dbReference>
<reference evidence="7" key="1">
    <citation type="submission" date="2011-10" db="EMBL/GenBank/DDBJ databases">
        <authorList>
            <person name="Genoscope - CEA"/>
        </authorList>
    </citation>
    <scope>NUCLEOTIDE SEQUENCE</scope>
</reference>